<accession>A0AAX4JWW7</accession>
<evidence type="ECO:0000313" key="1">
    <source>
        <dbReference type="EMBL" id="WWC89045.1"/>
    </source>
</evidence>
<proteinExistence type="predicted"/>
<dbReference type="GeneID" id="91094633"/>
<dbReference type="EMBL" id="CP144102">
    <property type="protein sequence ID" value="WWC89045.1"/>
    <property type="molecule type" value="Genomic_DNA"/>
</dbReference>
<gene>
    <name evidence="1" type="ORF">L201_003963</name>
</gene>
<dbReference type="Proteomes" id="UP001355207">
    <property type="component" value="Chromosome 5"/>
</dbReference>
<evidence type="ECO:0000313" key="2">
    <source>
        <dbReference type="Proteomes" id="UP001355207"/>
    </source>
</evidence>
<organism evidence="1 2">
    <name type="scientific">Kwoniella dendrophila CBS 6074</name>
    <dbReference type="NCBI Taxonomy" id="1295534"/>
    <lineage>
        <taxon>Eukaryota</taxon>
        <taxon>Fungi</taxon>
        <taxon>Dikarya</taxon>
        <taxon>Basidiomycota</taxon>
        <taxon>Agaricomycotina</taxon>
        <taxon>Tremellomycetes</taxon>
        <taxon>Tremellales</taxon>
        <taxon>Cryptococcaceae</taxon>
        <taxon>Kwoniella</taxon>
    </lineage>
</organism>
<sequence length="313" mass="35953">MIQPTSQKTYQHFFVNPNPNPCTDTDPNNPISNRFSEFGISGNIHSLITVPATSNPASSYGGNKPRYRIYSTAQYFPDERRLERQTVTGQITQNNHSNITLLSEKNNNEINKVNELDRKLRRCLTYTNSWFDHLTGSQSLEEYFEVEKTIFDNLMKGDSSRTLINDNADLEVELLQLGPIEWERVTGQEFKRQAFDQTDLISSSSPSPVGDLDSQYESNYEDYGSEGTISSSDLTELISRASSIFYDNRHNRSSNLNHPYRSQIDEKPSRRFSRVGKSIGKIWKYHLSCCNADDLRTEEGNYRMVPNHSDIFE</sequence>
<reference evidence="1 2" key="1">
    <citation type="submission" date="2024-01" db="EMBL/GenBank/DDBJ databases">
        <title>Comparative genomics of Cryptococcus and Kwoniella reveals pathogenesis evolution and contrasting modes of karyotype evolution via chromosome fusion or intercentromeric recombination.</title>
        <authorList>
            <person name="Coelho M.A."/>
            <person name="David-Palma M."/>
            <person name="Shea T."/>
            <person name="Bowers K."/>
            <person name="McGinley-Smith S."/>
            <person name="Mohammad A.W."/>
            <person name="Gnirke A."/>
            <person name="Yurkov A.M."/>
            <person name="Nowrousian M."/>
            <person name="Sun S."/>
            <person name="Cuomo C.A."/>
            <person name="Heitman J."/>
        </authorList>
    </citation>
    <scope>NUCLEOTIDE SEQUENCE [LARGE SCALE GENOMIC DNA]</scope>
    <source>
        <strain evidence="1 2">CBS 6074</strain>
    </source>
</reference>
<protein>
    <submittedName>
        <fullName evidence="1">Uncharacterized protein</fullName>
    </submittedName>
</protein>
<dbReference type="RefSeq" id="XP_066075808.1">
    <property type="nucleotide sequence ID" value="XM_066219711.1"/>
</dbReference>
<name>A0AAX4JWW7_9TREE</name>
<keyword evidence="2" id="KW-1185">Reference proteome</keyword>
<dbReference type="AlphaFoldDB" id="A0AAX4JWW7"/>